<proteinExistence type="predicted"/>
<dbReference type="Proteomes" id="UP001549207">
    <property type="component" value="Unassembled WGS sequence"/>
</dbReference>
<comment type="caution">
    <text evidence="1">The sequence shown here is derived from an EMBL/GenBank/DDBJ whole genome shotgun (WGS) entry which is preliminary data.</text>
</comment>
<reference evidence="1" key="1">
    <citation type="submission" date="2024-06" db="EMBL/GenBank/DDBJ databases">
        <title>Genomic Encyclopedia of Type Strains, Phase IV (KMG-IV): sequencing the most valuable type-strain genomes for metagenomic binning, comparative biology and taxonomic classification.</title>
        <authorList>
            <person name="Goeker M."/>
        </authorList>
    </citation>
    <scope>NUCLEOTIDE SEQUENCE</scope>
    <source>
        <strain evidence="1">SJCon</strain>
    </source>
</reference>
<sequence>MKTPMLSIALPIWGEGDRTPTVSSLLAAIDAAETAGFDRVVVSEHVVYGDDTSEYGNPATGGTEGGRQPTSPDGLWLEPMTVLAMAAARTTRVRLGTTILLAPLRRPAILAKTAATLDYLSLGRLDLGVGVGWQRAEYEACGLDFGKRGRALDQSLEICRRFWDENVTSFESEGLAFENLHMMPKPIQKPLPIWISGTLNPAVVRRLSRYGQAWLPWGDEAVNLGASIPAMRSHVEEAGRDASSIGVVVRTQVVRSTDGGVDALATAQEAARLVDLGVTDVVLAPPGLDVPTGRVIGDEEMAVAMKELVDTFWRTYSG</sequence>
<protein>
    <submittedName>
        <fullName evidence="1">F420-dependent oxidoreductase</fullName>
    </submittedName>
</protein>
<gene>
    <name evidence="1" type="ORF">ABIC98_002283</name>
</gene>
<organism evidence="1 2">
    <name type="scientific">Arthrobacter nitrophenolicus</name>
    <dbReference type="NCBI Taxonomy" id="683150"/>
    <lineage>
        <taxon>Bacteria</taxon>
        <taxon>Bacillati</taxon>
        <taxon>Actinomycetota</taxon>
        <taxon>Actinomycetes</taxon>
        <taxon>Micrococcales</taxon>
        <taxon>Micrococcaceae</taxon>
        <taxon>Arthrobacter</taxon>
    </lineage>
</organism>
<dbReference type="EMBL" id="JBEPNJ010000007">
    <property type="protein sequence ID" value="MET3772635.1"/>
    <property type="molecule type" value="Genomic_DNA"/>
</dbReference>
<accession>A0ACC6TG59</accession>
<evidence type="ECO:0000313" key="2">
    <source>
        <dbReference type="Proteomes" id="UP001549207"/>
    </source>
</evidence>
<name>A0ACC6TG59_9MICC</name>
<evidence type="ECO:0000313" key="1">
    <source>
        <dbReference type="EMBL" id="MET3772635.1"/>
    </source>
</evidence>
<keyword evidence="2" id="KW-1185">Reference proteome</keyword>